<gene>
    <name evidence="7" type="ORF">Tsubulata_047050</name>
</gene>
<feature type="region of interest" description="Disordered" evidence="5">
    <location>
        <begin position="172"/>
        <end position="191"/>
    </location>
</feature>
<dbReference type="PANTHER" id="PTHR31719:SF193">
    <property type="entry name" value="NAC DOMAIN-CONTAINING PROTEIN"/>
    <property type="match status" value="1"/>
</dbReference>
<dbReference type="PANTHER" id="PTHR31719">
    <property type="entry name" value="NAC TRANSCRIPTION FACTOR 56"/>
    <property type="match status" value="1"/>
</dbReference>
<proteinExistence type="predicted"/>
<evidence type="ECO:0000256" key="2">
    <source>
        <dbReference type="ARBA" id="ARBA00023125"/>
    </source>
</evidence>
<dbReference type="InterPro" id="IPR003441">
    <property type="entry name" value="NAC-dom"/>
</dbReference>
<reference evidence="7" key="2">
    <citation type="journal article" date="2023" name="Plants (Basel)">
        <title>Annotation of the Turnera subulata (Passifloraceae) Draft Genome Reveals the S-Locus Evolved after the Divergence of Turneroideae from Passifloroideae in a Stepwise Manner.</title>
        <authorList>
            <person name="Henning P.M."/>
            <person name="Roalson E.H."/>
            <person name="Mir W."/>
            <person name="McCubbin A.G."/>
            <person name="Shore J.S."/>
        </authorList>
    </citation>
    <scope>NUCLEOTIDE SEQUENCE</scope>
    <source>
        <strain evidence="7">F60SS</strain>
    </source>
</reference>
<evidence type="ECO:0000313" key="7">
    <source>
        <dbReference type="EMBL" id="KAJ4843757.1"/>
    </source>
</evidence>
<dbReference type="Pfam" id="PF02365">
    <property type="entry name" value="NAM"/>
    <property type="match status" value="1"/>
</dbReference>
<dbReference type="InterPro" id="IPR036093">
    <property type="entry name" value="NAC_dom_sf"/>
</dbReference>
<evidence type="ECO:0000313" key="8">
    <source>
        <dbReference type="Proteomes" id="UP001141552"/>
    </source>
</evidence>
<feature type="domain" description="NAC" evidence="6">
    <location>
        <begin position="17"/>
        <end position="189"/>
    </location>
</feature>
<feature type="compositionally biased region" description="Polar residues" evidence="5">
    <location>
        <begin position="180"/>
        <end position="191"/>
    </location>
</feature>
<evidence type="ECO:0000256" key="5">
    <source>
        <dbReference type="SAM" id="MobiDB-lite"/>
    </source>
</evidence>
<dbReference type="Proteomes" id="UP001141552">
    <property type="component" value="Unassembled WGS sequence"/>
</dbReference>
<keyword evidence="4" id="KW-0539">Nucleus</keyword>
<protein>
    <recommendedName>
        <fullName evidence="6">NAC domain-containing protein</fullName>
    </recommendedName>
</protein>
<organism evidence="7 8">
    <name type="scientific">Turnera subulata</name>
    <dbReference type="NCBI Taxonomy" id="218843"/>
    <lineage>
        <taxon>Eukaryota</taxon>
        <taxon>Viridiplantae</taxon>
        <taxon>Streptophyta</taxon>
        <taxon>Embryophyta</taxon>
        <taxon>Tracheophyta</taxon>
        <taxon>Spermatophyta</taxon>
        <taxon>Magnoliopsida</taxon>
        <taxon>eudicotyledons</taxon>
        <taxon>Gunneridae</taxon>
        <taxon>Pentapetalae</taxon>
        <taxon>rosids</taxon>
        <taxon>fabids</taxon>
        <taxon>Malpighiales</taxon>
        <taxon>Passifloraceae</taxon>
        <taxon>Turnera</taxon>
    </lineage>
</organism>
<dbReference type="OrthoDB" id="910810at2759"/>
<dbReference type="EMBL" id="JAKUCV010002149">
    <property type="protein sequence ID" value="KAJ4843757.1"/>
    <property type="molecule type" value="Genomic_DNA"/>
</dbReference>
<comment type="caution">
    <text evidence="7">The sequence shown here is derived from an EMBL/GenBank/DDBJ whole genome shotgun (WGS) entry which is preliminary data.</text>
</comment>
<evidence type="ECO:0000256" key="4">
    <source>
        <dbReference type="ARBA" id="ARBA00023242"/>
    </source>
</evidence>
<dbReference type="AlphaFoldDB" id="A0A9Q0G7R3"/>
<reference evidence="7" key="1">
    <citation type="submission" date="2022-02" db="EMBL/GenBank/DDBJ databases">
        <authorList>
            <person name="Henning P.M."/>
            <person name="McCubbin A.G."/>
            <person name="Shore J.S."/>
        </authorList>
    </citation>
    <scope>NUCLEOTIDE SEQUENCE</scope>
    <source>
        <strain evidence="7">F60SS</strain>
        <tissue evidence="7">Leaves</tissue>
    </source>
</reference>
<dbReference type="PROSITE" id="PS51005">
    <property type="entry name" value="NAC"/>
    <property type="match status" value="1"/>
</dbReference>
<keyword evidence="3" id="KW-0804">Transcription</keyword>
<sequence>MNREDEGMTDKEYFESLPPGFRFSPLDDELIEVYLTRKLKNLDLPRNRIHEVEFSKERPETLIDSFVCTFFGFLFGFRNYEAATEGMWYFFSPMMKKYPNGGRPDRQAQGGFWKITSNQQSVFRQDVDGGKTKVGFKTCLDFYRGERDDEDNKTDWKIHEYKTVAQYSHALDKRNRDSNSPKVRTISNNNM</sequence>
<evidence type="ECO:0000259" key="6">
    <source>
        <dbReference type="PROSITE" id="PS51005"/>
    </source>
</evidence>
<accession>A0A9Q0G7R3</accession>
<dbReference type="GO" id="GO:0003677">
    <property type="term" value="F:DNA binding"/>
    <property type="evidence" value="ECO:0007669"/>
    <property type="project" value="UniProtKB-KW"/>
</dbReference>
<dbReference type="SUPFAM" id="SSF101941">
    <property type="entry name" value="NAC domain"/>
    <property type="match status" value="1"/>
</dbReference>
<keyword evidence="8" id="KW-1185">Reference proteome</keyword>
<keyword evidence="1" id="KW-0805">Transcription regulation</keyword>
<keyword evidence="2" id="KW-0238">DNA-binding</keyword>
<dbReference type="Gene3D" id="2.170.150.80">
    <property type="entry name" value="NAC domain"/>
    <property type="match status" value="1"/>
</dbReference>
<evidence type="ECO:0000256" key="1">
    <source>
        <dbReference type="ARBA" id="ARBA00023015"/>
    </source>
</evidence>
<dbReference type="GO" id="GO:0006355">
    <property type="term" value="P:regulation of DNA-templated transcription"/>
    <property type="evidence" value="ECO:0007669"/>
    <property type="project" value="InterPro"/>
</dbReference>
<name>A0A9Q0G7R3_9ROSI</name>
<evidence type="ECO:0000256" key="3">
    <source>
        <dbReference type="ARBA" id="ARBA00023163"/>
    </source>
</evidence>